<protein>
    <submittedName>
        <fullName evidence="2">Uncharacterized protein</fullName>
    </submittedName>
</protein>
<reference evidence="1" key="1">
    <citation type="journal article" date="2013" name="Genetics">
        <title>The draft genome and transcriptome of Panagrellus redivivus are shaped by the harsh demands of a free-living lifestyle.</title>
        <authorList>
            <person name="Srinivasan J."/>
            <person name="Dillman A.R."/>
            <person name="Macchietto M.G."/>
            <person name="Heikkinen L."/>
            <person name="Lakso M."/>
            <person name="Fracchia K.M."/>
            <person name="Antoshechkin I."/>
            <person name="Mortazavi A."/>
            <person name="Wong G."/>
            <person name="Sternberg P.W."/>
        </authorList>
    </citation>
    <scope>NUCLEOTIDE SEQUENCE [LARGE SCALE GENOMIC DNA]</scope>
    <source>
        <strain evidence="1">MT8872</strain>
    </source>
</reference>
<name>A0A7E4V5U2_PANRE</name>
<sequence length="151" mass="16675">MRRSPGLQGKLALCDYAIKIVHRIVYAFSLEAVPTKSKLDDASGVWFNGALIQQPLCRDGNRNWVRGIANYSQRGLEICGLDFMTSTISWSHWSQPSLAPSTWFSLPAFLCDPCRRLARVVPELGNGDTRGAVLLFVIRSMPPLSLGAPLT</sequence>
<dbReference type="Proteomes" id="UP000492821">
    <property type="component" value="Unassembled WGS sequence"/>
</dbReference>
<organism evidence="1 2">
    <name type="scientific">Panagrellus redivivus</name>
    <name type="common">Microworm</name>
    <dbReference type="NCBI Taxonomy" id="6233"/>
    <lineage>
        <taxon>Eukaryota</taxon>
        <taxon>Metazoa</taxon>
        <taxon>Ecdysozoa</taxon>
        <taxon>Nematoda</taxon>
        <taxon>Chromadorea</taxon>
        <taxon>Rhabditida</taxon>
        <taxon>Tylenchina</taxon>
        <taxon>Panagrolaimomorpha</taxon>
        <taxon>Panagrolaimoidea</taxon>
        <taxon>Panagrolaimidae</taxon>
        <taxon>Panagrellus</taxon>
    </lineage>
</organism>
<evidence type="ECO:0000313" key="2">
    <source>
        <dbReference type="WBParaSite" id="Pan_g16872.t1"/>
    </source>
</evidence>
<reference evidence="2" key="2">
    <citation type="submission" date="2020-10" db="UniProtKB">
        <authorList>
            <consortium name="WormBaseParasite"/>
        </authorList>
    </citation>
    <scope>IDENTIFICATION</scope>
</reference>
<dbReference type="WBParaSite" id="Pan_g16872.t1">
    <property type="protein sequence ID" value="Pan_g16872.t1"/>
    <property type="gene ID" value="Pan_g16872"/>
</dbReference>
<proteinExistence type="predicted"/>
<accession>A0A7E4V5U2</accession>
<keyword evidence="1" id="KW-1185">Reference proteome</keyword>
<dbReference type="AlphaFoldDB" id="A0A7E4V5U2"/>
<evidence type="ECO:0000313" key="1">
    <source>
        <dbReference type="Proteomes" id="UP000492821"/>
    </source>
</evidence>